<evidence type="ECO:0000313" key="3">
    <source>
        <dbReference type="Proteomes" id="UP000550501"/>
    </source>
</evidence>
<dbReference type="RefSeq" id="WP_183473971.1">
    <property type="nucleotide sequence ID" value="NZ_JACHVU010000020.1"/>
</dbReference>
<dbReference type="Proteomes" id="UP000550501">
    <property type="component" value="Unassembled WGS sequence"/>
</dbReference>
<comment type="caution">
    <text evidence="2">The sequence shown here is derived from an EMBL/GenBank/DDBJ whole genome shotgun (WGS) entry which is preliminary data.</text>
</comment>
<sequence>MAKATLRKLLAALAIVGMLASGIGIASFMIFGSRDQQQQASAPRYTPPTPPPPSLPTAKEFMISVIVSGQNCDPAGACVYTYTIDPKYVGLHPFPESPFTVEYEVTGGHAPQPGQFTVTGQQAQILKDVIVEGPPGAQLSANVLRVVEQPPGPPAPPPPGPGPAGEPAPAP</sequence>
<feature type="region of interest" description="Disordered" evidence="1">
    <location>
        <begin position="147"/>
        <end position="171"/>
    </location>
</feature>
<keyword evidence="3" id="KW-1185">Reference proteome</keyword>
<dbReference type="EMBL" id="JACHVU010000020">
    <property type="protein sequence ID" value="MBB2993598.1"/>
    <property type="molecule type" value="Genomic_DNA"/>
</dbReference>
<accession>A0A839QBU1</accession>
<gene>
    <name evidence="2" type="ORF">FHR72_005108</name>
</gene>
<protein>
    <submittedName>
        <fullName evidence="2">Uncharacterized protein</fullName>
    </submittedName>
</protein>
<organism evidence="2 3">
    <name type="scientific">Mycolicibacterium iranicum</name>
    <name type="common">Mycobacterium iranicum</name>
    <dbReference type="NCBI Taxonomy" id="912594"/>
    <lineage>
        <taxon>Bacteria</taxon>
        <taxon>Bacillati</taxon>
        <taxon>Actinomycetota</taxon>
        <taxon>Actinomycetes</taxon>
        <taxon>Mycobacteriales</taxon>
        <taxon>Mycobacteriaceae</taxon>
        <taxon>Mycolicibacterium</taxon>
    </lineage>
</organism>
<dbReference type="AlphaFoldDB" id="A0A839QBU1"/>
<reference evidence="2 3" key="1">
    <citation type="submission" date="2020-08" db="EMBL/GenBank/DDBJ databases">
        <title>The Agave Microbiome: Exploring the role of microbial communities in plant adaptations to desert environments.</title>
        <authorList>
            <person name="Partida-Martinez L.P."/>
        </authorList>
    </citation>
    <scope>NUCLEOTIDE SEQUENCE [LARGE SCALE GENOMIC DNA]</scope>
    <source>
        <strain evidence="2 3">AT2.18</strain>
    </source>
</reference>
<feature type="compositionally biased region" description="Pro residues" evidence="1">
    <location>
        <begin position="150"/>
        <end position="171"/>
    </location>
</feature>
<evidence type="ECO:0000256" key="1">
    <source>
        <dbReference type="SAM" id="MobiDB-lite"/>
    </source>
</evidence>
<evidence type="ECO:0000313" key="2">
    <source>
        <dbReference type="EMBL" id="MBB2993598.1"/>
    </source>
</evidence>
<proteinExistence type="predicted"/>
<name>A0A839QBU1_MYCIR</name>